<keyword evidence="4" id="KW-1185">Reference proteome</keyword>
<evidence type="ECO:0000256" key="2">
    <source>
        <dbReference type="SAM" id="SignalP"/>
    </source>
</evidence>
<dbReference type="AlphaFoldDB" id="A0A9Q1E7V6"/>
<dbReference type="EMBL" id="JAINUF010000022">
    <property type="protein sequence ID" value="KAJ8333845.1"/>
    <property type="molecule type" value="Genomic_DNA"/>
</dbReference>
<comment type="caution">
    <text evidence="3">The sequence shown here is derived from an EMBL/GenBank/DDBJ whole genome shotgun (WGS) entry which is preliminary data.</text>
</comment>
<dbReference type="Gene3D" id="1.10.790.10">
    <property type="entry name" value="Prion/Doppel protein, beta-ribbon domain"/>
    <property type="match status" value="1"/>
</dbReference>
<reference evidence="3" key="1">
    <citation type="journal article" date="2023" name="Science">
        <title>Genome structures resolve the early diversification of teleost fishes.</title>
        <authorList>
            <person name="Parey E."/>
            <person name="Louis A."/>
            <person name="Montfort J."/>
            <person name="Bouchez O."/>
            <person name="Roques C."/>
            <person name="Iampietro C."/>
            <person name="Lluch J."/>
            <person name="Castinel A."/>
            <person name="Donnadieu C."/>
            <person name="Desvignes T."/>
            <person name="Floi Bucao C."/>
            <person name="Jouanno E."/>
            <person name="Wen M."/>
            <person name="Mejri S."/>
            <person name="Dirks R."/>
            <person name="Jansen H."/>
            <person name="Henkel C."/>
            <person name="Chen W.J."/>
            <person name="Zahm M."/>
            <person name="Cabau C."/>
            <person name="Klopp C."/>
            <person name="Thompson A.W."/>
            <person name="Robinson-Rechavi M."/>
            <person name="Braasch I."/>
            <person name="Lecointre G."/>
            <person name="Bobe J."/>
            <person name="Postlethwait J.H."/>
            <person name="Berthelot C."/>
            <person name="Roest Crollius H."/>
            <person name="Guiguen Y."/>
        </authorList>
    </citation>
    <scope>NUCLEOTIDE SEQUENCE</scope>
    <source>
        <strain evidence="3">WJC10195</strain>
    </source>
</reference>
<evidence type="ECO:0000256" key="1">
    <source>
        <dbReference type="SAM" id="MobiDB-lite"/>
    </source>
</evidence>
<gene>
    <name evidence="3" type="ORF">SKAU_G00411640</name>
</gene>
<dbReference type="OrthoDB" id="7617494at2759"/>
<feature type="region of interest" description="Disordered" evidence="1">
    <location>
        <begin position="151"/>
        <end position="216"/>
    </location>
</feature>
<sequence length="216" mass="23447">MRPPSILVLFSLSILLLREHSAWAKRSSKGSTTSGWAFGKGGGSPFSQFPVQGMGNSPNVKSKGFAKKAALAVGVGVAKRVAVDYGLGRFPRPNFSFRSPQEEYYYNRYMYQRYGLRSTDENDFSHDYRYTQPGQSYDRYMESCLKRTDLLRGQEGGDGAGLQGEDPSAVANGSEAGASALLLGNGTVNATSDLETMNGTERNSTPPPEIHKALPS</sequence>
<protein>
    <submittedName>
        <fullName evidence="3">Uncharacterized protein</fullName>
    </submittedName>
</protein>
<dbReference type="Proteomes" id="UP001152622">
    <property type="component" value="Chromosome 22"/>
</dbReference>
<accession>A0A9Q1E7V6</accession>
<proteinExistence type="predicted"/>
<keyword evidence="2" id="KW-0732">Signal</keyword>
<dbReference type="GO" id="GO:0016020">
    <property type="term" value="C:membrane"/>
    <property type="evidence" value="ECO:0007669"/>
    <property type="project" value="InterPro"/>
</dbReference>
<dbReference type="SUPFAM" id="SSF54098">
    <property type="entry name" value="Prion-like"/>
    <property type="match status" value="1"/>
</dbReference>
<feature type="chain" id="PRO_5040420360" evidence="2">
    <location>
        <begin position="25"/>
        <end position="216"/>
    </location>
</feature>
<evidence type="ECO:0000313" key="3">
    <source>
        <dbReference type="EMBL" id="KAJ8333845.1"/>
    </source>
</evidence>
<evidence type="ECO:0000313" key="4">
    <source>
        <dbReference type="Proteomes" id="UP001152622"/>
    </source>
</evidence>
<feature type="signal peptide" evidence="2">
    <location>
        <begin position="1"/>
        <end position="24"/>
    </location>
</feature>
<feature type="compositionally biased region" description="Polar residues" evidence="1">
    <location>
        <begin position="186"/>
        <end position="204"/>
    </location>
</feature>
<dbReference type="GO" id="GO:0051260">
    <property type="term" value="P:protein homooligomerization"/>
    <property type="evidence" value="ECO:0007669"/>
    <property type="project" value="InterPro"/>
</dbReference>
<organism evidence="3 4">
    <name type="scientific">Synaphobranchus kaupii</name>
    <name type="common">Kaup's arrowtooth eel</name>
    <dbReference type="NCBI Taxonomy" id="118154"/>
    <lineage>
        <taxon>Eukaryota</taxon>
        <taxon>Metazoa</taxon>
        <taxon>Chordata</taxon>
        <taxon>Craniata</taxon>
        <taxon>Vertebrata</taxon>
        <taxon>Euteleostomi</taxon>
        <taxon>Actinopterygii</taxon>
        <taxon>Neopterygii</taxon>
        <taxon>Teleostei</taxon>
        <taxon>Anguilliformes</taxon>
        <taxon>Synaphobranchidae</taxon>
        <taxon>Synaphobranchus</taxon>
    </lineage>
</organism>
<name>A0A9Q1E7V6_SYNKA</name>
<dbReference type="InterPro" id="IPR036924">
    <property type="entry name" value="Prion/Doppel_b-ribbon_dom_sf"/>
</dbReference>